<dbReference type="CDD" id="cd06225">
    <property type="entry name" value="HAMP"/>
    <property type="match status" value="1"/>
</dbReference>
<dbReference type="SUPFAM" id="SSF55874">
    <property type="entry name" value="ATPase domain of HSP90 chaperone/DNA topoisomerase II/histidine kinase"/>
    <property type="match status" value="1"/>
</dbReference>
<accession>A0ABR8FQS1</accession>
<feature type="domain" description="HAMP" evidence="11">
    <location>
        <begin position="260"/>
        <end position="313"/>
    </location>
</feature>
<keyword evidence="5" id="KW-0808">Transferase</keyword>
<dbReference type="Proteomes" id="UP000603457">
    <property type="component" value="Unassembled WGS sequence"/>
</dbReference>
<dbReference type="PANTHER" id="PTHR43065:SF50">
    <property type="entry name" value="HISTIDINE KINASE"/>
    <property type="match status" value="1"/>
</dbReference>
<keyword evidence="4" id="KW-0597">Phosphoprotein</keyword>
<proteinExistence type="predicted"/>
<feature type="domain" description="Histidine kinase" evidence="10">
    <location>
        <begin position="338"/>
        <end position="582"/>
    </location>
</feature>
<evidence type="ECO:0000313" key="13">
    <source>
        <dbReference type="Proteomes" id="UP000603457"/>
    </source>
</evidence>
<name>A0ABR8FQS1_9NOSO</name>
<dbReference type="SUPFAM" id="SSF47384">
    <property type="entry name" value="Homodimeric domain of signal transducing histidine kinase"/>
    <property type="match status" value="1"/>
</dbReference>
<keyword evidence="6 12" id="KW-0418">Kinase</keyword>
<dbReference type="EC" id="2.7.13.3" evidence="3"/>
<evidence type="ECO:0000256" key="7">
    <source>
        <dbReference type="ARBA" id="ARBA00023012"/>
    </source>
</evidence>
<dbReference type="SMART" id="SM00387">
    <property type="entry name" value="HATPase_c"/>
    <property type="match status" value="1"/>
</dbReference>
<dbReference type="PROSITE" id="PS50109">
    <property type="entry name" value="HIS_KIN"/>
    <property type="match status" value="1"/>
</dbReference>
<reference evidence="12 13" key="1">
    <citation type="journal article" date="2020" name="ISME J.">
        <title>Comparative genomics reveals insights into cyanobacterial evolution and habitat adaptation.</title>
        <authorList>
            <person name="Chen M.Y."/>
            <person name="Teng W.K."/>
            <person name="Zhao L."/>
            <person name="Hu C.X."/>
            <person name="Zhou Y.K."/>
            <person name="Han B.P."/>
            <person name="Song L.R."/>
            <person name="Shu W.S."/>
        </authorList>
    </citation>
    <scope>NUCLEOTIDE SEQUENCE [LARGE SCALE GENOMIC DNA]</scope>
    <source>
        <strain evidence="12 13">FACHB-130</strain>
    </source>
</reference>
<keyword evidence="7" id="KW-0902">Two-component regulatory system</keyword>
<feature type="transmembrane region" description="Helical" evidence="9">
    <location>
        <begin position="239"/>
        <end position="257"/>
    </location>
</feature>
<keyword evidence="9" id="KW-1133">Transmembrane helix</keyword>
<dbReference type="Pfam" id="PF00672">
    <property type="entry name" value="HAMP"/>
    <property type="match status" value="1"/>
</dbReference>
<dbReference type="RefSeq" id="WP_190966724.1">
    <property type="nucleotide sequence ID" value="NZ_JACJTB010000004.1"/>
</dbReference>
<dbReference type="Pfam" id="PF02518">
    <property type="entry name" value="HATPase_c"/>
    <property type="match status" value="1"/>
</dbReference>
<dbReference type="PANTHER" id="PTHR43065">
    <property type="entry name" value="SENSOR HISTIDINE KINASE"/>
    <property type="match status" value="1"/>
</dbReference>
<protein>
    <recommendedName>
        <fullName evidence="3">histidine kinase</fullName>
        <ecNumber evidence="3">2.7.13.3</ecNumber>
    </recommendedName>
</protein>
<dbReference type="Gene3D" id="6.10.340.10">
    <property type="match status" value="1"/>
</dbReference>
<evidence type="ECO:0000256" key="9">
    <source>
        <dbReference type="SAM" id="Phobius"/>
    </source>
</evidence>
<dbReference type="InterPro" id="IPR005467">
    <property type="entry name" value="His_kinase_dom"/>
</dbReference>
<evidence type="ECO:0000256" key="4">
    <source>
        <dbReference type="ARBA" id="ARBA00022553"/>
    </source>
</evidence>
<comment type="catalytic activity">
    <reaction evidence="1">
        <text>ATP + protein L-histidine = ADP + protein N-phospho-L-histidine.</text>
        <dbReference type="EC" id="2.7.13.3"/>
    </reaction>
</comment>
<dbReference type="SMART" id="SM00388">
    <property type="entry name" value="HisKA"/>
    <property type="match status" value="1"/>
</dbReference>
<dbReference type="InterPro" id="IPR003661">
    <property type="entry name" value="HisK_dim/P_dom"/>
</dbReference>
<keyword evidence="9" id="KW-0812">Transmembrane</keyword>
<dbReference type="InterPro" id="IPR036890">
    <property type="entry name" value="HATPase_C_sf"/>
</dbReference>
<evidence type="ECO:0000256" key="1">
    <source>
        <dbReference type="ARBA" id="ARBA00000085"/>
    </source>
</evidence>
<feature type="transmembrane region" description="Helical" evidence="9">
    <location>
        <begin position="48"/>
        <end position="69"/>
    </location>
</feature>
<dbReference type="GO" id="GO:0016301">
    <property type="term" value="F:kinase activity"/>
    <property type="evidence" value="ECO:0007669"/>
    <property type="project" value="UniProtKB-KW"/>
</dbReference>
<evidence type="ECO:0000256" key="2">
    <source>
        <dbReference type="ARBA" id="ARBA00004370"/>
    </source>
</evidence>
<keyword evidence="13" id="KW-1185">Reference proteome</keyword>
<comment type="subcellular location">
    <subcellularLocation>
        <location evidence="2">Membrane</location>
    </subcellularLocation>
</comment>
<dbReference type="InterPro" id="IPR003594">
    <property type="entry name" value="HATPase_dom"/>
</dbReference>
<dbReference type="InterPro" id="IPR003660">
    <property type="entry name" value="HAMP_dom"/>
</dbReference>
<evidence type="ECO:0000256" key="8">
    <source>
        <dbReference type="SAM" id="MobiDB-lite"/>
    </source>
</evidence>
<dbReference type="Gene3D" id="1.10.287.130">
    <property type="match status" value="1"/>
</dbReference>
<keyword evidence="9" id="KW-0472">Membrane</keyword>
<dbReference type="PROSITE" id="PS50885">
    <property type="entry name" value="HAMP"/>
    <property type="match status" value="1"/>
</dbReference>
<feature type="region of interest" description="Disordered" evidence="8">
    <location>
        <begin position="1"/>
        <end position="28"/>
    </location>
</feature>
<evidence type="ECO:0000259" key="11">
    <source>
        <dbReference type="PROSITE" id="PS50885"/>
    </source>
</evidence>
<dbReference type="EMBL" id="JACJTB010000004">
    <property type="protein sequence ID" value="MBD2593791.1"/>
    <property type="molecule type" value="Genomic_DNA"/>
</dbReference>
<dbReference type="Gene3D" id="3.30.565.10">
    <property type="entry name" value="Histidine kinase-like ATPase, C-terminal domain"/>
    <property type="match status" value="1"/>
</dbReference>
<dbReference type="InterPro" id="IPR036097">
    <property type="entry name" value="HisK_dim/P_sf"/>
</dbReference>
<evidence type="ECO:0000256" key="6">
    <source>
        <dbReference type="ARBA" id="ARBA00022777"/>
    </source>
</evidence>
<evidence type="ECO:0000256" key="3">
    <source>
        <dbReference type="ARBA" id="ARBA00012438"/>
    </source>
</evidence>
<dbReference type="PRINTS" id="PR00344">
    <property type="entry name" value="BCTRLSENSOR"/>
</dbReference>
<evidence type="ECO:0000259" key="10">
    <source>
        <dbReference type="PROSITE" id="PS50109"/>
    </source>
</evidence>
<sequence length="601" mass="67253">MRSANAQNTSVKDNQTRTSSTKESVTQSSNHPSWIVGLVNNLSISQKIAWGYTVALGAAVIGTVAGFMLGDYYQQQAIIQKQEKWQEIQLIRSLNSVLLELQSHQGKILVFTDLKHWQAERIHVIQNSAELQQIWAELTTYVNQHPNKKISNFLENYQSIPTVYSQQIMAILNQNSTSNLKAENIASIKEKLLALSQGEIYFQLHNTTDALEELLAASEGTFQRKEVAVLATEKVRDRIIIISMLSSVAIAIILAHYTSRAIARPLKAVHDIALKVTQESNFNLQAPVTTADEVGMLADSLNQLIQRVHQLLAEQKAEASRQLIQNEKMSSLGQMLAGVAHEINNPVNFIYGNLQHTNAYFQNLLMLLEAYQAKVQDDELDELAEEIDLDFVKQDLPKLLQSMQVGANRAKEIVLSLKNFSRLDENEFHAVDIHSCIESTLLILNNRLKKRINVVKKYGEIPNIQGYGGALYQVFMNILSNAIDALEESQNEEEYQEIVISTQKLNADLIEIKITDNGSGISPEYQQKIFETFFTTKPIGVGTGLGLSISYQIIVEKHKGQLICESEFGEGTTFAIVLPIKHSTDDDTSLEESDLALTIND</sequence>
<organism evidence="12 13">
    <name type="scientific">Nostoc spongiaeforme FACHB-130</name>
    <dbReference type="NCBI Taxonomy" id="1357510"/>
    <lineage>
        <taxon>Bacteria</taxon>
        <taxon>Bacillati</taxon>
        <taxon>Cyanobacteriota</taxon>
        <taxon>Cyanophyceae</taxon>
        <taxon>Nostocales</taxon>
        <taxon>Nostocaceae</taxon>
        <taxon>Nostoc</taxon>
    </lineage>
</organism>
<comment type="caution">
    <text evidence="12">The sequence shown here is derived from an EMBL/GenBank/DDBJ whole genome shotgun (WGS) entry which is preliminary data.</text>
</comment>
<evidence type="ECO:0000313" key="12">
    <source>
        <dbReference type="EMBL" id="MBD2593791.1"/>
    </source>
</evidence>
<gene>
    <name evidence="12" type="ORF">H6G74_05540</name>
</gene>
<dbReference type="InterPro" id="IPR004358">
    <property type="entry name" value="Sig_transdc_His_kin-like_C"/>
</dbReference>
<evidence type="ECO:0000256" key="5">
    <source>
        <dbReference type="ARBA" id="ARBA00022679"/>
    </source>
</evidence>
<dbReference type="SUPFAM" id="SSF158472">
    <property type="entry name" value="HAMP domain-like"/>
    <property type="match status" value="1"/>
</dbReference>
<dbReference type="CDD" id="cd00082">
    <property type="entry name" value="HisKA"/>
    <property type="match status" value="1"/>
</dbReference>
<dbReference type="SMART" id="SM00304">
    <property type="entry name" value="HAMP"/>
    <property type="match status" value="1"/>
</dbReference>